<sequence length="51" mass="5472">MDSTDYNPSANAAEPDDSTYSNRSSLLYRLSSPIAATLSTKSPQSKPIGKH</sequence>
<dbReference type="AlphaFoldDB" id="E3KUW9"/>
<evidence type="ECO:0000313" key="3">
    <source>
        <dbReference type="Proteomes" id="UP000008783"/>
    </source>
</evidence>
<dbReference type="GeneID" id="10535210"/>
<dbReference type="Proteomes" id="UP000008783">
    <property type="component" value="Unassembled WGS sequence"/>
</dbReference>
<feature type="compositionally biased region" description="Polar residues" evidence="1">
    <location>
        <begin position="1"/>
        <end position="10"/>
    </location>
</feature>
<accession>E3KUW9</accession>
<dbReference type="HOGENOM" id="CLU_215067_0_0_1"/>
<dbReference type="KEGG" id="pgr:PGTG_12516"/>
<protein>
    <submittedName>
        <fullName evidence="2">Uncharacterized protein</fullName>
    </submittedName>
</protein>
<gene>
    <name evidence="2" type="ORF">PGTG_12516</name>
</gene>
<evidence type="ECO:0000313" key="2">
    <source>
        <dbReference type="EMBL" id="EFP88069.2"/>
    </source>
</evidence>
<keyword evidence="3" id="KW-1185">Reference proteome</keyword>
<reference key="1">
    <citation type="submission" date="2007-01" db="EMBL/GenBank/DDBJ databases">
        <title>The Genome Sequence of Puccinia graminis f. sp. tritici Strain CRL 75-36-700-3.</title>
        <authorList>
            <consortium name="The Broad Institute Genome Sequencing Platform"/>
            <person name="Birren B."/>
            <person name="Lander E."/>
            <person name="Galagan J."/>
            <person name="Nusbaum C."/>
            <person name="Devon K."/>
            <person name="Cuomo C."/>
            <person name="Jaffe D."/>
            <person name="Butler J."/>
            <person name="Alvarez P."/>
            <person name="Gnerre S."/>
            <person name="Grabherr M."/>
            <person name="Mauceli E."/>
            <person name="Brockman W."/>
            <person name="Young S."/>
            <person name="LaButti K."/>
            <person name="Sykes S."/>
            <person name="DeCaprio D."/>
            <person name="Crawford M."/>
            <person name="Koehrsen M."/>
            <person name="Engels R."/>
            <person name="Montgomery P."/>
            <person name="Pearson M."/>
            <person name="Howarth C."/>
            <person name="Larson L."/>
            <person name="White J."/>
            <person name="Zeng Q."/>
            <person name="Kodira C."/>
            <person name="Yandava C."/>
            <person name="Alvarado L."/>
            <person name="O'Leary S."/>
            <person name="Szabo L."/>
            <person name="Dean R."/>
            <person name="Schein J."/>
        </authorList>
    </citation>
    <scope>NUCLEOTIDE SEQUENCE</scope>
    <source>
        <strain>CRL 75-36-700-3</strain>
    </source>
</reference>
<proteinExistence type="predicted"/>
<reference evidence="3" key="2">
    <citation type="journal article" date="2011" name="Proc. Natl. Acad. Sci. U.S.A.">
        <title>Obligate biotrophy features unraveled by the genomic analysis of rust fungi.</title>
        <authorList>
            <person name="Duplessis S."/>
            <person name="Cuomo C.A."/>
            <person name="Lin Y.-C."/>
            <person name="Aerts A."/>
            <person name="Tisserant E."/>
            <person name="Veneault-Fourrey C."/>
            <person name="Joly D.L."/>
            <person name="Hacquard S."/>
            <person name="Amselem J."/>
            <person name="Cantarel B.L."/>
            <person name="Chiu R."/>
            <person name="Coutinho P.M."/>
            <person name="Feau N."/>
            <person name="Field M."/>
            <person name="Frey P."/>
            <person name="Gelhaye E."/>
            <person name="Goldberg J."/>
            <person name="Grabherr M.G."/>
            <person name="Kodira C.D."/>
            <person name="Kohler A."/>
            <person name="Kuees U."/>
            <person name="Lindquist E.A."/>
            <person name="Lucas S.M."/>
            <person name="Mago R."/>
            <person name="Mauceli E."/>
            <person name="Morin E."/>
            <person name="Murat C."/>
            <person name="Pangilinan J.L."/>
            <person name="Park R."/>
            <person name="Pearson M."/>
            <person name="Quesneville H."/>
            <person name="Rouhier N."/>
            <person name="Sakthikumar S."/>
            <person name="Salamov A.A."/>
            <person name="Schmutz J."/>
            <person name="Selles B."/>
            <person name="Shapiro H."/>
            <person name="Tanguay P."/>
            <person name="Tuskan G.A."/>
            <person name="Henrissat B."/>
            <person name="Van de Peer Y."/>
            <person name="Rouze P."/>
            <person name="Ellis J.G."/>
            <person name="Dodds P.N."/>
            <person name="Schein J.E."/>
            <person name="Zhong S."/>
            <person name="Hamelin R.C."/>
            <person name="Grigoriev I.V."/>
            <person name="Szabo L.J."/>
            <person name="Martin F."/>
        </authorList>
    </citation>
    <scope>NUCLEOTIDE SEQUENCE [LARGE SCALE GENOMIC DNA]</scope>
    <source>
        <strain evidence="3">CRL 75-36-700-3 / race SCCL</strain>
    </source>
</reference>
<feature type="region of interest" description="Disordered" evidence="1">
    <location>
        <begin position="1"/>
        <end position="24"/>
    </location>
</feature>
<organism evidence="2 3">
    <name type="scientific">Puccinia graminis f. sp. tritici (strain CRL 75-36-700-3 / race SCCL)</name>
    <name type="common">Black stem rust fungus</name>
    <dbReference type="NCBI Taxonomy" id="418459"/>
    <lineage>
        <taxon>Eukaryota</taxon>
        <taxon>Fungi</taxon>
        <taxon>Dikarya</taxon>
        <taxon>Basidiomycota</taxon>
        <taxon>Pucciniomycotina</taxon>
        <taxon>Pucciniomycetes</taxon>
        <taxon>Pucciniales</taxon>
        <taxon>Pucciniaceae</taxon>
        <taxon>Puccinia</taxon>
    </lineage>
</organism>
<dbReference type="InParanoid" id="E3KUW9"/>
<dbReference type="EMBL" id="DS178311">
    <property type="protein sequence ID" value="EFP88069.2"/>
    <property type="molecule type" value="Genomic_DNA"/>
</dbReference>
<name>E3KUW9_PUCGT</name>
<dbReference type="RefSeq" id="XP_003332488.2">
    <property type="nucleotide sequence ID" value="XM_003332440.2"/>
</dbReference>
<dbReference type="VEuPathDB" id="FungiDB:PGTG_12516"/>
<evidence type="ECO:0000256" key="1">
    <source>
        <dbReference type="SAM" id="MobiDB-lite"/>
    </source>
</evidence>